<evidence type="ECO:0000313" key="6">
    <source>
        <dbReference type="EMBL" id="QCI68571.1"/>
    </source>
</evidence>
<evidence type="ECO:0000256" key="2">
    <source>
        <dbReference type="ARBA" id="ARBA00023015"/>
    </source>
</evidence>
<sequence length="317" mass="33746">MRYDLTDLKLFRAIAEAASLSAGAAQIYLSAGSASYRLKNLERTVGTALFLRTPRGMELTAAGEHLLKHVARVFSDLECMHGEMSGFAKGMRGNIRLFANSSSLNGFLPRDLAGFLVANGQVNIELEEHNSDDIVLAVSDGIADIGVMASDISSGSLQVYPYAEDSLVLTVAPGHPLAESGAIRLDQALDHDFVCMHRASSNFQFLAATAGKLGKHLKVRIHAQNFATVLQLVAANVGVALVPRSVLGNAFTDRTCVAVPLLDAWAERRLKIVTRDINDASAFMKGLVGHLLKQATTDRASTLARAFVGEGGRGAAG</sequence>
<dbReference type="PANTHER" id="PTHR30419">
    <property type="entry name" value="HTH-TYPE TRANSCRIPTIONAL REGULATOR YBHD"/>
    <property type="match status" value="1"/>
</dbReference>
<evidence type="ECO:0000256" key="3">
    <source>
        <dbReference type="ARBA" id="ARBA00023125"/>
    </source>
</evidence>
<dbReference type="InterPro" id="IPR050950">
    <property type="entry name" value="HTH-type_LysR_regulators"/>
</dbReference>
<dbReference type="GO" id="GO:0005829">
    <property type="term" value="C:cytosol"/>
    <property type="evidence" value="ECO:0007669"/>
    <property type="project" value="TreeGrafter"/>
</dbReference>
<dbReference type="InterPro" id="IPR000847">
    <property type="entry name" value="LysR_HTH_N"/>
</dbReference>
<keyword evidence="3" id="KW-0238">DNA-binding</keyword>
<keyword evidence="2" id="KW-0805">Transcription regulation</keyword>
<dbReference type="GO" id="GO:0003677">
    <property type="term" value="F:DNA binding"/>
    <property type="evidence" value="ECO:0007669"/>
    <property type="project" value="UniProtKB-KW"/>
</dbReference>
<dbReference type="EMBL" id="CP039690">
    <property type="protein sequence ID" value="QCI68571.1"/>
    <property type="molecule type" value="Genomic_DNA"/>
</dbReference>
<evidence type="ECO:0000256" key="1">
    <source>
        <dbReference type="ARBA" id="ARBA00009437"/>
    </source>
</evidence>
<evidence type="ECO:0000256" key="4">
    <source>
        <dbReference type="ARBA" id="ARBA00023163"/>
    </source>
</evidence>
<dbReference type="PROSITE" id="PS50931">
    <property type="entry name" value="HTH_LYSR"/>
    <property type="match status" value="1"/>
</dbReference>
<dbReference type="InterPro" id="IPR036388">
    <property type="entry name" value="WH-like_DNA-bd_sf"/>
</dbReference>
<dbReference type="InterPro" id="IPR005119">
    <property type="entry name" value="LysR_subst-bd"/>
</dbReference>
<protein>
    <submittedName>
        <fullName evidence="6">LysR family transcriptional regulator</fullName>
    </submittedName>
</protein>
<dbReference type="Pfam" id="PF03466">
    <property type="entry name" value="LysR_substrate"/>
    <property type="match status" value="1"/>
</dbReference>
<dbReference type="Pfam" id="PF00126">
    <property type="entry name" value="HTH_1"/>
    <property type="match status" value="1"/>
</dbReference>
<dbReference type="PANTHER" id="PTHR30419:SF2">
    <property type="entry name" value="LYSR FAMILY TRANSCRIPTIONAL REGULATOR"/>
    <property type="match status" value="1"/>
</dbReference>
<organism evidence="6 7">
    <name type="scientific">Phreatobacter stygius</name>
    <dbReference type="NCBI Taxonomy" id="1940610"/>
    <lineage>
        <taxon>Bacteria</taxon>
        <taxon>Pseudomonadati</taxon>
        <taxon>Pseudomonadota</taxon>
        <taxon>Alphaproteobacteria</taxon>
        <taxon>Hyphomicrobiales</taxon>
        <taxon>Phreatobacteraceae</taxon>
        <taxon>Phreatobacter</taxon>
    </lineage>
</organism>
<evidence type="ECO:0000313" key="7">
    <source>
        <dbReference type="Proteomes" id="UP000298781"/>
    </source>
</evidence>
<keyword evidence="7" id="KW-1185">Reference proteome</keyword>
<comment type="similarity">
    <text evidence="1">Belongs to the LysR transcriptional regulatory family.</text>
</comment>
<dbReference type="AlphaFoldDB" id="A0A4D7B6E7"/>
<keyword evidence="4" id="KW-0804">Transcription</keyword>
<accession>A0A4D7B6E7</accession>
<name>A0A4D7B6E7_9HYPH</name>
<dbReference type="SUPFAM" id="SSF46785">
    <property type="entry name" value="Winged helix' DNA-binding domain"/>
    <property type="match status" value="1"/>
</dbReference>
<dbReference type="SUPFAM" id="SSF53850">
    <property type="entry name" value="Periplasmic binding protein-like II"/>
    <property type="match status" value="1"/>
</dbReference>
<dbReference type="Gene3D" id="1.10.10.10">
    <property type="entry name" value="Winged helix-like DNA-binding domain superfamily/Winged helix DNA-binding domain"/>
    <property type="match status" value="1"/>
</dbReference>
<dbReference type="CDD" id="cd08421">
    <property type="entry name" value="PBP2_LTTR_like_1"/>
    <property type="match status" value="1"/>
</dbReference>
<evidence type="ECO:0000259" key="5">
    <source>
        <dbReference type="PROSITE" id="PS50931"/>
    </source>
</evidence>
<dbReference type="OrthoDB" id="9785974at2"/>
<dbReference type="Gene3D" id="3.40.190.290">
    <property type="match status" value="1"/>
</dbReference>
<dbReference type="GO" id="GO:0003700">
    <property type="term" value="F:DNA-binding transcription factor activity"/>
    <property type="evidence" value="ECO:0007669"/>
    <property type="project" value="InterPro"/>
</dbReference>
<feature type="domain" description="HTH lysR-type" evidence="5">
    <location>
        <begin position="1"/>
        <end position="60"/>
    </location>
</feature>
<dbReference type="Proteomes" id="UP000298781">
    <property type="component" value="Chromosome"/>
</dbReference>
<proteinExistence type="inferred from homology"/>
<gene>
    <name evidence="6" type="ORF">E8M01_32680</name>
</gene>
<dbReference type="InterPro" id="IPR036390">
    <property type="entry name" value="WH_DNA-bd_sf"/>
</dbReference>
<reference evidence="6 7" key="1">
    <citation type="submission" date="2019-04" db="EMBL/GenBank/DDBJ databases">
        <title>Phreatobacter aquaticus sp. nov.</title>
        <authorList>
            <person name="Choi A."/>
        </authorList>
    </citation>
    <scope>NUCLEOTIDE SEQUENCE [LARGE SCALE GENOMIC DNA]</scope>
    <source>
        <strain evidence="6 7">KCTC 52518</strain>
    </source>
</reference>
<dbReference type="RefSeq" id="WP_136963990.1">
    <property type="nucleotide sequence ID" value="NZ_CP039690.1"/>
</dbReference>
<dbReference type="KEGG" id="pstg:E8M01_32680"/>